<evidence type="ECO:0000313" key="6">
    <source>
        <dbReference type="EMBL" id="GAA3661842.1"/>
    </source>
</evidence>
<organism evidence="6 7">
    <name type="scientific">Nonomuraea antimicrobica</name>
    <dbReference type="NCBI Taxonomy" id="561173"/>
    <lineage>
        <taxon>Bacteria</taxon>
        <taxon>Bacillati</taxon>
        <taxon>Actinomycetota</taxon>
        <taxon>Actinomycetes</taxon>
        <taxon>Streptosporangiales</taxon>
        <taxon>Streptosporangiaceae</taxon>
        <taxon>Nonomuraea</taxon>
    </lineage>
</organism>
<evidence type="ECO:0000259" key="5">
    <source>
        <dbReference type="Pfam" id="PF01494"/>
    </source>
</evidence>
<accession>A0ABP7BII1</accession>
<dbReference type="SUPFAM" id="SSF51905">
    <property type="entry name" value="FAD/NAD(P)-binding domain"/>
    <property type="match status" value="1"/>
</dbReference>
<dbReference type="Gene3D" id="3.40.30.120">
    <property type="match status" value="1"/>
</dbReference>
<evidence type="ECO:0000256" key="2">
    <source>
        <dbReference type="ARBA" id="ARBA00022630"/>
    </source>
</evidence>
<evidence type="ECO:0000313" key="7">
    <source>
        <dbReference type="Proteomes" id="UP001500902"/>
    </source>
</evidence>
<feature type="compositionally biased region" description="Pro residues" evidence="4">
    <location>
        <begin position="130"/>
        <end position="141"/>
    </location>
</feature>
<dbReference type="EMBL" id="BAAAZP010000049">
    <property type="protein sequence ID" value="GAA3661842.1"/>
    <property type="molecule type" value="Genomic_DNA"/>
</dbReference>
<evidence type="ECO:0000256" key="1">
    <source>
        <dbReference type="ARBA" id="ARBA00001974"/>
    </source>
</evidence>
<evidence type="ECO:0000256" key="4">
    <source>
        <dbReference type="SAM" id="MobiDB-lite"/>
    </source>
</evidence>
<dbReference type="PANTHER" id="PTHR43004">
    <property type="entry name" value="TRK SYSTEM POTASSIUM UPTAKE PROTEIN"/>
    <property type="match status" value="1"/>
</dbReference>
<dbReference type="Proteomes" id="UP001500902">
    <property type="component" value="Unassembled WGS sequence"/>
</dbReference>
<keyword evidence="3" id="KW-0274">FAD</keyword>
<comment type="cofactor">
    <cofactor evidence="1">
        <name>FAD</name>
        <dbReference type="ChEBI" id="CHEBI:57692"/>
    </cofactor>
</comment>
<proteinExistence type="predicted"/>
<keyword evidence="2" id="KW-0285">Flavoprotein</keyword>
<sequence length="703" mass="75065">MDLYRSAEIADRFTDGVRGLVAQGKPVAITEFGAAGYQGAGERGALGLEIVEYDKDGLVQLNGDYARDGPGQAAYVRELLEAFEAGGVDSTFVFTLALYDHVHRPDGDPPDDGIVKVNENRLGATTPTCPGHPRPPSPPSPSTTAADHVPSPRPEASRTGTAHDPTPQRSTRPTLFRTNQGEHVITDVVIAGGGPNGLMLACELSLAGARPVVLERLIEPSQEPKANGLLGQVVKVLDHRGLHERLSGSPEPPQPNSGYFMFGAMGLDLSLLQDSPVYALPVPQRRIVQVLQERAIELGVEIRRGHEVVGLSQDDDAVTIDVASPGEEYQLRARYLIGADGAHSTTRKLSGITFPGITYDRMTVRSAHTTVPADWVDPATGALNVPGHGAVLPFLPLRTEHGGFSYAPMPGHPPLVSTTEWDQPTTDAPMSLEELRASIRRVLGVDVPLGPPDGQGPHALRRLTGGNTRVAERFADGRVFLIGDAAHVYAATGGGPGLNLGLQDAVNLGWKLAAEIRGSAPSGLLNSYETERRSAAQRMVLNAQAQAALIAPGSDVTGLREVFTELLRDPDTVQRLAELTAGVDVRYDMGGHEAHPLTGRFAPDLDLRTPTGPVRLAELTRNARPLLLDLTEEASLAGTLALRHDQVDIVTARSQTPAPTALLLRPDCYVAWASASPRPNPTEIEDLQAALQRWFGVIKPAHT</sequence>
<dbReference type="InterPro" id="IPR002938">
    <property type="entry name" value="FAD-bd"/>
</dbReference>
<feature type="domain" description="FAD-binding" evidence="5">
    <location>
        <begin position="186"/>
        <end position="542"/>
    </location>
</feature>
<feature type="compositionally biased region" description="Polar residues" evidence="4">
    <location>
        <begin position="167"/>
        <end position="179"/>
    </location>
</feature>
<dbReference type="Pfam" id="PF01494">
    <property type="entry name" value="FAD_binding_3"/>
    <property type="match status" value="1"/>
</dbReference>
<name>A0ABP7BII1_9ACTN</name>
<gene>
    <name evidence="6" type="ORF">GCM10022224_026800</name>
</gene>
<evidence type="ECO:0000256" key="3">
    <source>
        <dbReference type="ARBA" id="ARBA00022827"/>
    </source>
</evidence>
<dbReference type="Pfam" id="PF21274">
    <property type="entry name" value="Rng_hyd_C"/>
    <property type="match status" value="1"/>
</dbReference>
<dbReference type="InterPro" id="IPR050641">
    <property type="entry name" value="RIFMO-like"/>
</dbReference>
<dbReference type="Gene3D" id="3.50.50.60">
    <property type="entry name" value="FAD/NAD(P)-binding domain"/>
    <property type="match status" value="2"/>
</dbReference>
<protein>
    <recommendedName>
        <fullName evidence="5">FAD-binding domain-containing protein</fullName>
    </recommendedName>
</protein>
<comment type="caution">
    <text evidence="6">The sequence shown here is derived from an EMBL/GenBank/DDBJ whole genome shotgun (WGS) entry which is preliminary data.</text>
</comment>
<dbReference type="PANTHER" id="PTHR43004:SF19">
    <property type="entry name" value="BINDING MONOOXYGENASE, PUTATIVE (JCVI)-RELATED"/>
    <property type="match status" value="1"/>
</dbReference>
<dbReference type="InterPro" id="IPR036188">
    <property type="entry name" value="FAD/NAD-bd_sf"/>
</dbReference>
<reference evidence="7" key="1">
    <citation type="journal article" date="2019" name="Int. J. Syst. Evol. Microbiol.">
        <title>The Global Catalogue of Microorganisms (GCM) 10K type strain sequencing project: providing services to taxonomists for standard genome sequencing and annotation.</title>
        <authorList>
            <consortium name="The Broad Institute Genomics Platform"/>
            <consortium name="The Broad Institute Genome Sequencing Center for Infectious Disease"/>
            <person name="Wu L."/>
            <person name="Ma J."/>
        </authorList>
    </citation>
    <scope>NUCLEOTIDE SEQUENCE [LARGE SCALE GENOMIC DNA]</scope>
    <source>
        <strain evidence="7">JCM 16904</strain>
    </source>
</reference>
<feature type="region of interest" description="Disordered" evidence="4">
    <location>
        <begin position="122"/>
        <end position="179"/>
    </location>
</feature>
<keyword evidence="7" id="KW-1185">Reference proteome</keyword>
<dbReference type="PRINTS" id="PR00420">
    <property type="entry name" value="RNGMNOXGNASE"/>
</dbReference>